<accession>E2SDB6</accession>
<feature type="transmembrane region" description="Helical" evidence="1">
    <location>
        <begin position="84"/>
        <end position="102"/>
    </location>
</feature>
<feature type="transmembrane region" description="Helical" evidence="1">
    <location>
        <begin position="56"/>
        <end position="77"/>
    </location>
</feature>
<evidence type="ECO:0000313" key="2">
    <source>
        <dbReference type="EMBL" id="EFQ82493.1"/>
    </source>
</evidence>
<evidence type="ECO:0000313" key="3">
    <source>
        <dbReference type="Proteomes" id="UP000003111"/>
    </source>
</evidence>
<dbReference type="EMBL" id="ACLF03000006">
    <property type="protein sequence ID" value="EFQ82493.1"/>
    <property type="molecule type" value="Genomic_DNA"/>
</dbReference>
<keyword evidence="3" id="KW-1185">Reference proteome</keyword>
<keyword evidence="1" id="KW-1133">Transmembrane helix</keyword>
<keyword evidence="1" id="KW-0812">Transmembrane</keyword>
<feature type="transmembrane region" description="Helical" evidence="1">
    <location>
        <begin position="7"/>
        <end position="24"/>
    </location>
</feature>
<protein>
    <recommendedName>
        <fullName evidence="4">DUF1772 domain-containing protein</fullName>
    </recommendedName>
</protein>
<reference evidence="2" key="1">
    <citation type="submission" date="2010-08" db="EMBL/GenBank/DDBJ databases">
        <authorList>
            <person name="Muzny D."/>
            <person name="Qin X."/>
            <person name="Buhay C."/>
            <person name="Dugan-Rocha S."/>
            <person name="Ding Y."/>
            <person name="Chen G."/>
            <person name="Hawes A."/>
            <person name="Holder M."/>
            <person name="Jhangiani S."/>
            <person name="Johnson A."/>
            <person name="Khan Z."/>
            <person name="Li Z."/>
            <person name="Liu W."/>
            <person name="Liu X."/>
            <person name="Perez L."/>
            <person name="Shen H."/>
            <person name="Wang Q."/>
            <person name="Watt J."/>
            <person name="Xi L."/>
            <person name="Xin Y."/>
            <person name="Zhou J."/>
            <person name="Deng J."/>
            <person name="Jiang H."/>
            <person name="Liu Y."/>
            <person name="Qu J."/>
            <person name="Song X.-Z."/>
            <person name="Zhang L."/>
            <person name="Villasana D."/>
            <person name="Johnson A."/>
            <person name="Liu J."/>
            <person name="Liyanage D."/>
            <person name="Lorensuhewa L."/>
            <person name="Robinson T."/>
            <person name="Song A."/>
            <person name="Song B.-B."/>
            <person name="Dinh H."/>
            <person name="Thornton R."/>
            <person name="Coyle M."/>
            <person name="Francisco L."/>
            <person name="Jackson L."/>
            <person name="Javaid M."/>
            <person name="Korchina V."/>
            <person name="Kovar C."/>
            <person name="Mata R."/>
            <person name="Mathew T."/>
            <person name="Ngo R."/>
            <person name="Nguyen L."/>
            <person name="Nguyen N."/>
            <person name="Okwuonu G."/>
            <person name="Ongeri F."/>
            <person name="Pham C."/>
            <person name="Simmons D."/>
            <person name="Wilczek-Boney K."/>
            <person name="Hale W."/>
            <person name="Jakkamsetti A."/>
            <person name="Pham P."/>
            <person name="Ruth R."/>
            <person name="San Lucas F."/>
            <person name="Warren J."/>
            <person name="Zhang J."/>
            <person name="Zhao Z."/>
            <person name="Zhou C."/>
            <person name="Zhu D."/>
            <person name="Lee S."/>
            <person name="Bess C."/>
            <person name="Blankenburg K."/>
            <person name="Forbes L."/>
            <person name="Fu Q."/>
            <person name="Gubbala S."/>
            <person name="Hirani K."/>
            <person name="Jayaseelan J.C."/>
            <person name="Lara F."/>
            <person name="Munidasa M."/>
            <person name="Palculict T."/>
            <person name="Patil S."/>
            <person name="Pu L.-L."/>
            <person name="Saada N."/>
            <person name="Tang L."/>
            <person name="Weissenberger G."/>
            <person name="Zhu Y."/>
            <person name="Hemphill L."/>
            <person name="Shang Y."/>
            <person name="Youmans B."/>
            <person name="Ayvaz T."/>
            <person name="Ross M."/>
            <person name="Santibanez J."/>
            <person name="Aqrawi P."/>
            <person name="Gross S."/>
            <person name="Joshi V."/>
            <person name="Fowler G."/>
            <person name="Nazareth L."/>
            <person name="Reid J."/>
            <person name="Worley K."/>
            <person name="Petrosino J."/>
            <person name="Highlander S."/>
            <person name="Gibbs R."/>
        </authorList>
    </citation>
    <scope>NUCLEOTIDE SEQUENCE [LARGE SCALE GENOMIC DNA]</scope>
    <source>
        <strain evidence="2">DSM 15272</strain>
    </source>
</reference>
<proteinExistence type="predicted"/>
<feature type="transmembrane region" description="Helical" evidence="1">
    <location>
        <begin position="122"/>
        <end position="145"/>
    </location>
</feature>
<organism evidence="2 3">
    <name type="scientific">Aeromicrobium marinum DSM 15272</name>
    <dbReference type="NCBI Taxonomy" id="585531"/>
    <lineage>
        <taxon>Bacteria</taxon>
        <taxon>Bacillati</taxon>
        <taxon>Actinomycetota</taxon>
        <taxon>Actinomycetes</taxon>
        <taxon>Propionibacteriales</taxon>
        <taxon>Nocardioidaceae</taxon>
        <taxon>Aeromicrobium</taxon>
    </lineage>
</organism>
<dbReference type="Proteomes" id="UP000003111">
    <property type="component" value="Unassembled WGS sequence"/>
</dbReference>
<comment type="caution">
    <text evidence="2">The sequence shown here is derived from an EMBL/GenBank/DDBJ whole genome shotgun (WGS) entry which is preliminary data.</text>
</comment>
<dbReference type="HOGENOM" id="CLU_1700511_0_0_11"/>
<gene>
    <name evidence="2" type="ORF">HMPREF0063_11702</name>
</gene>
<sequence length="154" mass="16228">MIGRMPRWICFVPVLVGGVAYGIFGHPTLPIVQFELAGDALTAAELAAGREDEFRAALVVDWVAFIPGYVLTAVLLSTRLGRRGLAGLLVVAAVAAGLFDVVENARLWSGLEDGTDAAFQQARAFALAKFGLLTVVLALGVVAVARRRPANLSP</sequence>
<name>E2SDB6_9ACTN</name>
<evidence type="ECO:0008006" key="4">
    <source>
        <dbReference type="Google" id="ProtNLM"/>
    </source>
</evidence>
<dbReference type="AlphaFoldDB" id="E2SDB6"/>
<evidence type="ECO:0000256" key="1">
    <source>
        <dbReference type="SAM" id="Phobius"/>
    </source>
</evidence>
<dbReference type="STRING" id="585531.HMPREF0063_11702"/>
<keyword evidence="1" id="KW-0472">Membrane</keyword>